<feature type="domain" description="Cadherin" evidence="15">
    <location>
        <begin position="2369"/>
        <end position="2475"/>
    </location>
</feature>
<organism evidence="16 17">
    <name type="scientific">Sinanodonta woodiana</name>
    <name type="common">Chinese pond mussel</name>
    <name type="synonym">Anodonta woodiana</name>
    <dbReference type="NCBI Taxonomy" id="1069815"/>
    <lineage>
        <taxon>Eukaryota</taxon>
        <taxon>Metazoa</taxon>
        <taxon>Spiralia</taxon>
        <taxon>Lophotrochozoa</taxon>
        <taxon>Mollusca</taxon>
        <taxon>Bivalvia</taxon>
        <taxon>Autobranchia</taxon>
        <taxon>Heteroconchia</taxon>
        <taxon>Palaeoheterodonta</taxon>
        <taxon>Unionida</taxon>
        <taxon>Unionoidea</taxon>
        <taxon>Unionidae</taxon>
        <taxon>Unioninae</taxon>
        <taxon>Sinanodonta</taxon>
    </lineage>
</organism>
<feature type="domain" description="Cadherin" evidence="15">
    <location>
        <begin position="271"/>
        <end position="362"/>
    </location>
</feature>
<dbReference type="FunFam" id="2.60.40.60:FF:000015">
    <property type="entry name" value="FAT atypical cadherin 1"/>
    <property type="match status" value="5"/>
</dbReference>
<evidence type="ECO:0000256" key="11">
    <source>
        <dbReference type="ARBA" id="ARBA00023180"/>
    </source>
</evidence>
<feature type="domain" description="Cadherin" evidence="15">
    <location>
        <begin position="2788"/>
        <end position="2895"/>
    </location>
</feature>
<feature type="domain" description="Cadherin" evidence="15">
    <location>
        <begin position="1618"/>
        <end position="1722"/>
    </location>
</feature>
<evidence type="ECO:0000256" key="10">
    <source>
        <dbReference type="ARBA" id="ARBA00023157"/>
    </source>
</evidence>
<feature type="domain" description="Cadherin" evidence="15">
    <location>
        <begin position="3317"/>
        <end position="3426"/>
    </location>
</feature>
<keyword evidence="3 14" id="KW-0812">Transmembrane</keyword>
<reference evidence="16 17" key="1">
    <citation type="submission" date="2024-11" db="EMBL/GenBank/DDBJ databases">
        <title>Chromosome-level genome assembly of the freshwater bivalve Anodonta woodiana.</title>
        <authorList>
            <person name="Chen X."/>
        </authorList>
    </citation>
    <scope>NUCLEOTIDE SEQUENCE [LARGE SCALE GENOMIC DNA]</scope>
    <source>
        <strain evidence="16">MN2024</strain>
        <tissue evidence="16">Gills</tissue>
    </source>
</reference>
<dbReference type="PROSITE" id="PS00232">
    <property type="entry name" value="CADHERIN_1"/>
    <property type="match status" value="12"/>
</dbReference>
<feature type="domain" description="Cadherin" evidence="15">
    <location>
        <begin position="1201"/>
        <end position="1299"/>
    </location>
</feature>
<dbReference type="Pfam" id="PF00028">
    <property type="entry name" value="Cadherin"/>
    <property type="match status" value="31"/>
</dbReference>
<feature type="domain" description="Cadherin" evidence="15">
    <location>
        <begin position="887"/>
        <end position="991"/>
    </location>
</feature>
<dbReference type="PRINTS" id="PR00205">
    <property type="entry name" value="CADHERIN"/>
</dbReference>
<dbReference type="FunFam" id="2.60.40.60:FF:000058">
    <property type="entry name" value="FAT atypical cadherin 3"/>
    <property type="match status" value="1"/>
</dbReference>
<gene>
    <name evidence="16" type="ORF">ACJMK2_017188</name>
</gene>
<dbReference type="PANTHER" id="PTHR24026">
    <property type="entry name" value="FAT ATYPICAL CADHERIN-RELATED"/>
    <property type="match status" value="1"/>
</dbReference>
<evidence type="ECO:0000256" key="4">
    <source>
        <dbReference type="ARBA" id="ARBA00022729"/>
    </source>
</evidence>
<dbReference type="FunFam" id="2.60.40.60:FF:000092">
    <property type="entry name" value="Protocadherin 8"/>
    <property type="match status" value="1"/>
</dbReference>
<evidence type="ECO:0000256" key="2">
    <source>
        <dbReference type="ARBA" id="ARBA00022536"/>
    </source>
</evidence>
<evidence type="ECO:0000256" key="7">
    <source>
        <dbReference type="ARBA" id="ARBA00022889"/>
    </source>
</evidence>
<dbReference type="EMBL" id="JBJQND010000015">
    <property type="protein sequence ID" value="KAL3853664.1"/>
    <property type="molecule type" value="Genomic_DNA"/>
</dbReference>
<feature type="compositionally biased region" description="Basic and acidic residues" evidence="13">
    <location>
        <begin position="3778"/>
        <end position="3796"/>
    </location>
</feature>
<feature type="transmembrane region" description="Helical" evidence="14">
    <location>
        <begin position="3651"/>
        <end position="3673"/>
    </location>
</feature>
<dbReference type="GO" id="GO:0005509">
    <property type="term" value="F:calcium ion binding"/>
    <property type="evidence" value="ECO:0007669"/>
    <property type="project" value="UniProtKB-UniRule"/>
</dbReference>
<dbReference type="FunFam" id="2.60.40.60:FF:000013">
    <property type="entry name" value="Cadherin EGF LAG seven-pass G-type receptor"/>
    <property type="match status" value="1"/>
</dbReference>
<evidence type="ECO:0000259" key="15">
    <source>
        <dbReference type="PROSITE" id="PS50268"/>
    </source>
</evidence>
<feature type="domain" description="Cadherin" evidence="15">
    <location>
        <begin position="2578"/>
        <end position="2682"/>
    </location>
</feature>
<feature type="domain" description="Cadherin" evidence="15">
    <location>
        <begin position="575"/>
        <end position="683"/>
    </location>
</feature>
<dbReference type="GO" id="GO:0007155">
    <property type="term" value="P:cell adhesion"/>
    <property type="evidence" value="ECO:0007669"/>
    <property type="project" value="UniProtKB-KW"/>
</dbReference>
<dbReference type="PROSITE" id="PS50268">
    <property type="entry name" value="CADHERIN_2"/>
    <property type="match status" value="34"/>
</dbReference>
<feature type="domain" description="Cadherin" evidence="15">
    <location>
        <begin position="59"/>
        <end position="163"/>
    </location>
</feature>
<feature type="domain" description="Cadherin" evidence="15">
    <location>
        <begin position="3105"/>
        <end position="3209"/>
    </location>
</feature>
<evidence type="ECO:0000313" key="17">
    <source>
        <dbReference type="Proteomes" id="UP001634394"/>
    </source>
</evidence>
<feature type="domain" description="Cadherin" evidence="15">
    <location>
        <begin position="164"/>
        <end position="261"/>
    </location>
</feature>
<evidence type="ECO:0000313" key="16">
    <source>
        <dbReference type="EMBL" id="KAL3853664.1"/>
    </source>
</evidence>
<dbReference type="FunFam" id="2.60.40.60:FF:000039">
    <property type="entry name" value="FAT atypical cadherin 3"/>
    <property type="match status" value="2"/>
</dbReference>
<feature type="domain" description="Cadherin" evidence="15">
    <location>
        <begin position="2683"/>
        <end position="2787"/>
    </location>
</feature>
<keyword evidence="4" id="KW-0732">Signal</keyword>
<evidence type="ECO:0000256" key="13">
    <source>
        <dbReference type="SAM" id="MobiDB-lite"/>
    </source>
</evidence>
<evidence type="ECO:0000256" key="5">
    <source>
        <dbReference type="ARBA" id="ARBA00022737"/>
    </source>
</evidence>
<dbReference type="InterPro" id="IPR020894">
    <property type="entry name" value="Cadherin_CS"/>
</dbReference>
<evidence type="ECO:0000256" key="14">
    <source>
        <dbReference type="SAM" id="Phobius"/>
    </source>
</evidence>
<feature type="domain" description="Cadherin" evidence="15">
    <location>
        <begin position="1509"/>
        <end position="1617"/>
    </location>
</feature>
<feature type="domain" description="Cadherin" evidence="15">
    <location>
        <begin position="2476"/>
        <end position="2578"/>
    </location>
</feature>
<feature type="domain" description="Cadherin" evidence="15">
    <location>
        <begin position="3210"/>
        <end position="3316"/>
    </location>
</feature>
<accession>A0ABD3UW39</accession>
<dbReference type="SMART" id="SM00112">
    <property type="entry name" value="CA"/>
    <property type="match status" value="33"/>
</dbReference>
<evidence type="ECO:0000256" key="8">
    <source>
        <dbReference type="ARBA" id="ARBA00022989"/>
    </source>
</evidence>
<feature type="domain" description="Cadherin" evidence="15">
    <location>
        <begin position="2"/>
        <end position="59"/>
    </location>
</feature>
<dbReference type="Gene3D" id="2.60.40.60">
    <property type="entry name" value="Cadherins"/>
    <property type="match status" value="34"/>
</dbReference>
<dbReference type="InterPro" id="IPR015919">
    <property type="entry name" value="Cadherin-like_sf"/>
</dbReference>
<dbReference type="FunFam" id="2.60.40.60:FF:000181">
    <property type="entry name" value="Predicted protein"/>
    <property type="match status" value="1"/>
</dbReference>
<protein>
    <recommendedName>
        <fullName evidence="15">Cadherin domain-containing protein</fullName>
    </recommendedName>
</protein>
<feature type="domain" description="Cadherin" evidence="15">
    <location>
        <begin position="1301"/>
        <end position="1405"/>
    </location>
</feature>
<keyword evidence="17" id="KW-1185">Reference proteome</keyword>
<dbReference type="CDD" id="cd11304">
    <property type="entry name" value="Cadherin_repeat"/>
    <property type="match status" value="34"/>
</dbReference>
<keyword evidence="10" id="KW-1015">Disulfide bond</keyword>
<keyword evidence="2" id="KW-0245">EGF-like domain</keyword>
<keyword evidence="5" id="KW-0677">Repeat</keyword>
<feature type="domain" description="Cadherin" evidence="15">
    <location>
        <begin position="1944"/>
        <end position="2046"/>
    </location>
</feature>
<keyword evidence="9 14" id="KW-0472">Membrane</keyword>
<sequence length="3796" mass="415152">MLNDSNGITTLQLQGPFDYETLASYQIDIVVLDNGKPSKSTYISVVVIVRDSSEGELNFTGNFNASILKSASIGTLVTIINASYPDDTGSPDGIIQYSILSGGDNKFKIDSVTGAVINWVKLDRETVALYELVIQAVEKIYAQTATTTLTVTVLNVNANSPVCTRKFLKAFVPEDTVIGTNIITLNCSDADEFTTLDYNIKSGNSSIFLMNGTKLVLNSTVDYETGPKEYTLTIEVSDGERHFTAFCLVLITDVNDCLPMFDPDSIDMFETLPENTSLWSLISTVHASDYDLDNVLEYRIANSTTSPFKINQVLGTIYLQQHFDYETATQIFAVITVTDGKYLATTTLTVNVTNINDNYPKFTQNGYIGSITENKPPQMVLDVTALDPDTNLSIYGQVKYAITDGNAEGYFAVDENTGQINSTVSLDYEYKTLYSLTVTACDSFGGEGSLTSTTVIQISINGANEFSPAFTRNSYSAVINENAWIDTSVVQVMATDFDDGNDGSLTYYIYESQNDFYIEQYTGIIFTNKRIDYDRGNSYFELNICAEDSGPNKISTCVRVVISIADVNDNTPVCSPPLQTLSYYENETIGLTLPRVSCDDADSGRNSELVYSIISINGNSSLTVPFSVASSTGLVTLSSFLDYETSSSLYMLVNVKDRGSSPRSTTVTYVIDILDVNEHSPIFQSTPYYLEVPETIPIGYTILIVTATDRDAKDTVLYHFYPLHSIFGIDTITGRVQIHADTLDRKSKSTYNLTLYAADRGLTPLSRTSSTTIFITITNNTAPIFASPYLEASVSENSAIGTTVLVLSASDPDDASFTYSITGGNYENIFKVNADGTLVVQDTRNLDYERIKSYFLTVEIQDPGDLMDAMNVTITIISYNEFAPVFIHTPMTVKIREDMIPGTIFSSRALDADAGYDGEIIYSIQVDIPGVFSIDALSGDVKLVSTLDTETITNYTVQIIAKDNGIDPGRLYSAYTLSVLITDVNDNKPTCLKMMWVANISEGLPIGTHVIQLNCSDADHGSPNNVIGYSIVNGISNSEFTVDPWLGKIVTNRVLDIETQGSYNLLIKVFDYGTPSRSVTTTLSVIITDINEFPPVFSHGDQHIYVAEDETIGTVLIQVNATDNDTTGVCFFYIAQGNQLDWFTMEETTGRLSIKKSLDAEITTNVTLDVIVFNRDSFNFNDSIQVFVFIDNINDNAPYCLTFYRSFHIAENATVGSQVLSLQCADADGNSLTYSIMAGNSNGKFTIASNTGVITTSASLDAEIKNIYSIKIFVTDGSFSTTDILTISVDDINDNPPVILPAESFTVTLIENVPLSTVVLTLSATDNDITTHNLYYSISKGNEDGKFAIFKTSGIIELQSSLDRETVSEYNLTVEVADGNGYDSLSATCSLIVIVSDYNDNKPVCTDYLYLLTLDEDVTVPKTIVQLSCYDSDISTPSLLYTPSSVFGNKFSINNVTGEVTLIENLDYENTTEYNLHIIVSDQGNPTLQTTVGVTILVNPINEFPPVFNNGTYSVNVAEDTGLGIVILHVIALDADKGLDHNIFAYSIVSGNSGDHFFIESANGMLSVSAPLDRETVAVYNLLVMASDRVAGSVDQKSSLTNITITLTDVNDNYPVFSSSTYSTSVLESSMPGTTVLRVSATDADEGLSGSAGLHYSICSGNIDGKFHIIGDHVILAGSVDYHTNSQYHLKIEATDQGSPVLSAFTFVTITVVAVNEYSPVFLIVEHFVSVIESEPIGTSLYNFSALDSDTGRYGEFRFYLSEGNYNSTFYLDENTGELIIWSALDFDARPRSYNLTVEVRDLGDDSSNTFHDFTWLCINLTDVNDNSPIFVDNKGSPTNNYTLYLDENAIIGYTFPTRVTATDADSGNNARVFYSIGSGDGSHFLVDFSTGWLSTSFSGFDYETKSLYSFLILAKDGGSPSLSSQCHVSVVINDINDNKPIFQKEDFSVIINESVAVGSVIATVNATDADSSANNNNKILYYVTSLFFSVDSNNGVIQTAYFLDRDTIPSHIFIVLAVDQGSPHLTGTATVTVILSDINDNNPVISGTYDISVPENTMVITAVLTITVTDIDAGENSMLSYSITAGNDNSFQIDATSGVISVQKSLDYETTDKYLLTVTVLDNGVPQRSDTVTVNITVLDSNDNSPVFSPASYCINLLESTAIGTTIIQVTATDIDVGLAGTVGLQYTIIDGDVDGVFSMIDDYVILQKDVDYMLTSQFVLKIEAKDQGSIPLSSHTYLKIYVIAVNEYRPYFTTRENSISVYENTSIRTTLFTFTAQDNDTGQYGEMRYYIIDGIGDSLFNLDEYSGILSLSSKLDYDTDPREYNLTIEVQDVGDDVNSTFHDHMVFFIRLVDVNDNAPIFFNNGVATNSFTFNLREDAGSGYILTTAISAVDNDSGINSQVRYSILPVDDADLFSINPLTGILMTTSSNFDYETRVSYTFYVEVSDGGFPSYSTRCTVNVLISDVNDNAPVFDLVNFSISLLESSPIGTKVSSVCARDVDSSINNNNVVIYSLTSSHFTIDVNSGIIQSVIALDRETKPSHTLYVTATDQGSPKLSATATVTVILEDVNDNAPVITGVYDIAIYENTSINTILFTIAASDADTDENAQLVYTISSGNSNNTFKIDLFTGEIQVRSSLDYESTHNYTLEVAVYDASYPQYSGTVSARITILDVNDNSPVFKPAMYSTFILESMSIGTKVIQVTVTDDDEGIAGTAGLQYTIAGGNWEGVFSMTGDSLYLEKDIDYMTTSQYRLQINAADQGYNPRNASTYVSVNIVPVNEYAPYFVMGAQTVTISEDTPVGVPLYTAHAIDLDTGRYGELLYYITSGNDNLTFLMDEDTGELTLLSPLDYDGGLQRYNLTIRVQDKGDNVNTFSNYTWLILYVTDVNDMTPAFSSSNYTVCIDEHVLVGHTVYTGLVASDADSGKNGQITYSIAFVDGVNIFAINASTAIVTVNMEGVDYESKKSYSLIVQAMDNGSIPLYSWCQLKICINDINDNTPVFRTKDRTVSISEASPVGTSFMQVTATDADSGADNNNVFVYSMTSSFFAVNLTTGIITTAAILDRETVPSYVLTIYAVDQGSPKLTGTSTLTVNLNDVNDNLPIISGTYNVSVYEDIWVNSMIFSIAASDQDYGENGRLSFTIVSGNSGADFKIEESSGFVLVQNLMDRERTESYRLVINVTDNGEIPNSATITASITLLDVNDNTPVYSQKSYNFTVFENITVGSLIGTLSAIDNDVGLNAKITFSIINSASGNSSHFIMNSTTGVITTAAEVDRETWNLYRFVVQATDAGIPALSECVNVTVTVLDSNDFAPVFSQSLYSVVITPNLPVGTSLFKVTVSDADEGTNAEIMLSIDSSNMMGILSNKYLTVNSSSSVISVKQILTGQPISNLTFIMMATDRGYPPLTSSAIILMYINDSNDNRPVFISTFYDSEIPYNDHCQIIVTTVSATDADLGVNSRIEYYLTKNNYPAYFKIDSVKGDITLLEAPQPNEVYVFYAGARDGGTPSLEATIPATVRVDTYDYYASVVSVTMGINQATFTPLESAFLDKVTIVLHSKYYKSQAKRWCIENVSAESCKVHIYALEDNNIAAVGLRSVLKKQFLTSKEIIQLLTDSELADVKWKPYKIKSVSAIEKVEVTSPYPHWIESTSGIVTVVSAGVFAVIIVASLSVILHRCRKMKRQQRKSVERTSRIRPKMNTTCPVSNDHLKKETVPEIKDFDKTHPPPAVAFIPLPRGYPARSQPKSVWDEYIKPEFITQPTGLQRNRVPSLSAHTLMLDPKESSRTEKAREHCEAQC</sequence>
<keyword evidence="7" id="KW-0130">Cell adhesion</keyword>
<evidence type="ECO:0000256" key="3">
    <source>
        <dbReference type="ARBA" id="ARBA00022692"/>
    </source>
</evidence>
<dbReference type="GO" id="GO:0005886">
    <property type="term" value="C:plasma membrane"/>
    <property type="evidence" value="ECO:0007669"/>
    <property type="project" value="UniProtKB-SubCell"/>
</dbReference>
<dbReference type="PANTHER" id="PTHR24026:SF126">
    <property type="entry name" value="PROTOCADHERIN FAT 4"/>
    <property type="match status" value="1"/>
</dbReference>
<keyword evidence="8 14" id="KW-1133">Transmembrane helix</keyword>
<comment type="subcellular location">
    <subcellularLocation>
        <location evidence="1">Membrane</location>
        <topology evidence="1">Single-pass membrane protein</topology>
    </subcellularLocation>
</comment>
<dbReference type="SUPFAM" id="SSF49313">
    <property type="entry name" value="Cadherin-like"/>
    <property type="match status" value="34"/>
</dbReference>
<evidence type="ECO:0000256" key="1">
    <source>
        <dbReference type="ARBA" id="ARBA00004167"/>
    </source>
</evidence>
<dbReference type="Proteomes" id="UP001634394">
    <property type="component" value="Unassembled WGS sequence"/>
</dbReference>
<keyword evidence="11" id="KW-0325">Glycoprotein</keyword>
<evidence type="ECO:0000256" key="6">
    <source>
        <dbReference type="ARBA" id="ARBA00022837"/>
    </source>
</evidence>
<feature type="region of interest" description="Disordered" evidence="13">
    <location>
        <begin position="3770"/>
        <end position="3796"/>
    </location>
</feature>
<feature type="domain" description="Cadherin" evidence="15">
    <location>
        <begin position="1723"/>
        <end position="1831"/>
    </location>
</feature>
<dbReference type="FunFam" id="2.60.40.60:FF:000020">
    <property type="entry name" value="Dachsous cadherin-related 1b"/>
    <property type="match status" value="8"/>
</dbReference>
<feature type="domain" description="Cadherin" evidence="15">
    <location>
        <begin position="1406"/>
        <end position="1508"/>
    </location>
</feature>
<feature type="domain" description="Cadherin" evidence="15">
    <location>
        <begin position="1098"/>
        <end position="1200"/>
    </location>
</feature>
<feature type="domain" description="Cadherin" evidence="15">
    <location>
        <begin position="471"/>
        <end position="574"/>
    </location>
</feature>
<feature type="domain" description="Cadherin" evidence="15">
    <location>
        <begin position="363"/>
        <end position="470"/>
    </location>
</feature>
<feature type="domain" description="Cadherin" evidence="15">
    <location>
        <begin position="3003"/>
        <end position="3105"/>
    </location>
</feature>
<feature type="domain" description="Cadherin" evidence="15">
    <location>
        <begin position="1838"/>
        <end position="1943"/>
    </location>
</feature>
<evidence type="ECO:0000256" key="12">
    <source>
        <dbReference type="PROSITE-ProRule" id="PRU00043"/>
    </source>
</evidence>
<feature type="domain" description="Cadherin" evidence="15">
    <location>
        <begin position="3427"/>
        <end position="3529"/>
    </location>
</feature>
<comment type="caution">
    <text evidence="16">The sequence shown here is derived from an EMBL/GenBank/DDBJ whole genome shotgun (WGS) entry which is preliminary data.</text>
</comment>
<feature type="domain" description="Cadherin" evidence="15">
    <location>
        <begin position="786"/>
        <end position="886"/>
    </location>
</feature>
<dbReference type="InterPro" id="IPR002126">
    <property type="entry name" value="Cadherin-like_dom"/>
</dbReference>
<feature type="domain" description="Cadherin" evidence="15">
    <location>
        <begin position="2896"/>
        <end position="3002"/>
    </location>
</feature>
<proteinExistence type="predicted"/>
<name>A0ABD3UW39_SINWO</name>
<feature type="domain" description="Cadherin" evidence="15">
    <location>
        <begin position="2150"/>
        <end position="2254"/>
    </location>
</feature>
<feature type="domain" description="Cadherin" evidence="15">
    <location>
        <begin position="684"/>
        <end position="785"/>
    </location>
</feature>
<evidence type="ECO:0000256" key="9">
    <source>
        <dbReference type="ARBA" id="ARBA00023136"/>
    </source>
</evidence>
<feature type="domain" description="Cadherin" evidence="15">
    <location>
        <begin position="2046"/>
        <end position="2149"/>
    </location>
</feature>
<feature type="domain" description="Cadherin" evidence="15">
    <location>
        <begin position="992"/>
        <end position="1097"/>
    </location>
</feature>
<feature type="domain" description="Cadherin" evidence="15">
    <location>
        <begin position="2255"/>
        <end position="2363"/>
    </location>
</feature>
<keyword evidence="6 12" id="KW-0106">Calcium</keyword>